<evidence type="ECO:0000313" key="2">
    <source>
        <dbReference type="Proteomes" id="UP000242351"/>
    </source>
</evidence>
<name>A0A2H9UHN8_9GAMM</name>
<sequence length="140" mass="16152">MSEKWLSDRIAYIQGLKNPSLTQKTLVELYNIPEHERTPTNTKHLNTLIKAERTADRAAAAQRAAKKIFTEEQAKKRKERTHKLVQLGALFEIANLDNHNPAELLGILLKAAELPQDDPKWALWREYGQQTLNQRKDTKK</sequence>
<dbReference type="AlphaFoldDB" id="A0A2H9UHN8"/>
<reference evidence="1 2" key="1">
    <citation type="submission" date="2017-11" db="EMBL/GenBank/DDBJ databases">
        <authorList>
            <person name="Han C.G."/>
        </authorList>
    </citation>
    <scope>NUCLEOTIDE SEQUENCE [LARGE SCALE GENOMIC DNA]</scope>
    <source>
        <strain evidence="1 2">ANC 5347</strain>
    </source>
</reference>
<organism evidence="1 2">
    <name type="scientific">Acinetobacter pseudolwoffii</name>
    <dbReference type="NCBI Taxonomy" id="2053287"/>
    <lineage>
        <taxon>Bacteria</taxon>
        <taxon>Pseudomonadati</taxon>
        <taxon>Pseudomonadota</taxon>
        <taxon>Gammaproteobacteria</taxon>
        <taxon>Moraxellales</taxon>
        <taxon>Moraxellaceae</taxon>
        <taxon>Acinetobacter</taxon>
    </lineage>
</organism>
<dbReference type="Proteomes" id="UP000242351">
    <property type="component" value="Unassembled WGS sequence"/>
</dbReference>
<gene>
    <name evidence="1" type="ORF">CU320_15305</name>
</gene>
<dbReference type="EMBL" id="PGOZ01000038">
    <property type="protein sequence ID" value="PJI31226.1"/>
    <property type="molecule type" value="Genomic_DNA"/>
</dbReference>
<evidence type="ECO:0000313" key="1">
    <source>
        <dbReference type="EMBL" id="PJI31226.1"/>
    </source>
</evidence>
<dbReference type="InterPro" id="IPR009444">
    <property type="entry name" value="Conjugal_tfr_TraD_a-type"/>
</dbReference>
<dbReference type="Pfam" id="PF06412">
    <property type="entry name" value="TraD"/>
    <property type="match status" value="1"/>
</dbReference>
<comment type="caution">
    <text evidence="1">The sequence shown here is derived from an EMBL/GenBank/DDBJ whole genome shotgun (WGS) entry which is preliminary data.</text>
</comment>
<proteinExistence type="predicted"/>
<reference evidence="1 2" key="2">
    <citation type="submission" date="2017-12" db="EMBL/GenBank/DDBJ databases">
        <title>Revising the taxonomy of the Acinetobacter lwoffii group: the description of Acinetobacter pseudolwoffii sp. nov. and emended description of Acinetobacter lwoffii.</title>
        <authorList>
            <person name="Nemec A."/>
        </authorList>
    </citation>
    <scope>NUCLEOTIDE SEQUENCE [LARGE SCALE GENOMIC DNA]</scope>
    <source>
        <strain evidence="1 2">ANC 5347</strain>
    </source>
</reference>
<dbReference type="RefSeq" id="WP_100358265.1">
    <property type="nucleotide sequence ID" value="NZ_PGOZ01000038.1"/>
</dbReference>
<protein>
    <submittedName>
        <fullName evidence="1">Conjugal transfer protein TraD</fullName>
    </submittedName>
</protein>
<accession>A0A2H9UHN8</accession>